<protein>
    <submittedName>
        <fullName evidence="2">Uncharacterized protein</fullName>
    </submittedName>
</protein>
<keyword evidence="3" id="KW-1185">Reference proteome</keyword>
<organism evidence="2 3">
    <name type="scientific">Liparis tanakae</name>
    <name type="common">Tanaka's snailfish</name>
    <dbReference type="NCBI Taxonomy" id="230148"/>
    <lineage>
        <taxon>Eukaryota</taxon>
        <taxon>Metazoa</taxon>
        <taxon>Chordata</taxon>
        <taxon>Craniata</taxon>
        <taxon>Vertebrata</taxon>
        <taxon>Euteleostomi</taxon>
        <taxon>Actinopterygii</taxon>
        <taxon>Neopterygii</taxon>
        <taxon>Teleostei</taxon>
        <taxon>Neoteleostei</taxon>
        <taxon>Acanthomorphata</taxon>
        <taxon>Eupercaria</taxon>
        <taxon>Perciformes</taxon>
        <taxon>Cottioidei</taxon>
        <taxon>Cottales</taxon>
        <taxon>Liparidae</taxon>
        <taxon>Liparis</taxon>
    </lineage>
</organism>
<evidence type="ECO:0000313" key="3">
    <source>
        <dbReference type="Proteomes" id="UP000314294"/>
    </source>
</evidence>
<proteinExistence type="predicted"/>
<dbReference type="EMBL" id="SRLO01000202">
    <property type="protein sequence ID" value="TNN67563.1"/>
    <property type="molecule type" value="Genomic_DNA"/>
</dbReference>
<reference evidence="2 3" key="1">
    <citation type="submission" date="2019-03" db="EMBL/GenBank/DDBJ databases">
        <title>First draft genome of Liparis tanakae, snailfish: a comprehensive survey of snailfish specific genes.</title>
        <authorList>
            <person name="Kim W."/>
            <person name="Song I."/>
            <person name="Jeong J.-H."/>
            <person name="Kim D."/>
            <person name="Kim S."/>
            <person name="Ryu S."/>
            <person name="Song J.Y."/>
            <person name="Lee S.K."/>
        </authorList>
    </citation>
    <scope>NUCLEOTIDE SEQUENCE [LARGE SCALE GENOMIC DNA]</scope>
    <source>
        <tissue evidence="2">Muscle</tissue>
    </source>
</reference>
<evidence type="ECO:0000313" key="2">
    <source>
        <dbReference type="EMBL" id="TNN67563.1"/>
    </source>
</evidence>
<accession>A0A4Z2HRC9</accession>
<gene>
    <name evidence="2" type="ORF">EYF80_022236</name>
</gene>
<dbReference type="AlphaFoldDB" id="A0A4Z2HRC9"/>
<sequence>MRKCAVVPTRTETLRLPASASPGDVRFTSVERSYVDSMRAEDMSHRAVSLRKPCHHDSQLVTQAD</sequence>
<comment type="caution">
    <text evidence="2">The sequence shown here is derived from an EMBL/GenBank/DDBJ whole genome shotgun (WGS) entry which is preliminary data.</text>
</comment>
<evidence type="ECO:0000256" key="1">
    <source>
        <dbReference type="SAM" id="MobiDB-lite"/>
    </source>
</evidence>
<feature type="region of interest" description="Disordered" evidence="1">
    <location>
        <begin position="46"/>
        <end position="65"/>
    </location>
</feature>
<name>A0A4Z2HRC9_9TELE</name>
<dbReference type="Proteomes" id="UP000314294">
    <property type="component" value="Unassembled WGS sequence"/>
</dbReference>